<dbReference type="Proteomes" id="UP000031030">
    <property type="component" value="Unassembled WGS sequence"/>
</dbReference>
<protein>
    <submittedName>
        <fullName evidence="2">Uncharacterized protein</fullName>
    </submittedName>
</protein>
<keyword evidence="1" id="KW-0472">Membrane</keyword>
<dbReference type="AlphaFoldDB" id="A0A0B1ZWR2"/>
<feature type="transmembrane region" description="Helical" evidence="1">
    <location>
        <begin position="44"/>
        <end position="64"/>
    </location>
</feature>
<dbReference type="RefSeq" id="WP_039402867.1">
    <property type="nucleotide sequence ID" value="NZ_JTDK01000020.1"/>
</dbReference>
<proteinExistence type="predicted"/>
<feature type="transmembrane region" description="Helical" evidence="1">
    <location>
        <begin position="18"/>
        <end position="38"/>
    </location>
</feature>
<evidence type="ECO:0000313" key="3">
    <source>
        <dbReference type="Proteomes" id="UP000031030"/>
    </source>
</evidence>
<comment type="caution">
    <text evidence="2">The sequence shown here is derived from an EMBL/GenBank/DDBJ whole genome shotgun (WGS) entry which is preliminary data.</text>
</comment>
<dbReference type="EMBL" id="JTDK01000020">
    <property type="protein sequence ID" value="KHK95665.1"/>
    <property type="molecule type" value="Genomic_DNA"/>
</dbReference>
<keyword evidence="1" id="KW-1133">Transmembrane helix</keyword>
<evidence type="ECO:0000256" key="1">
    <source>
        <dbReference type="SAM" id="Phobius"/>
    </source>
</evidence>
<organism evidence="2 3">
    <name type="scientific">Microbacterium mangrovi</name>
    <dbReference type="NCBI Taxonomy" id="1348253"/>
    <lineage>
        <taxon>Bacteria</taxon>
        <taxon>Bacillati</taxon>
        <taxon>Actinomycetota</taxon>
        <taxon>Actinomycetes</taxon>
        <taxon>Micrococcales</taxon>
        <taxon>Microbacteriaceae</taxon>
        <taxon>Microbacterium</taxon>
    </lineage>
</organism>
<accession>A0A0B1ZWR2</accession>
<name>A0A0B1ZWR2_9MICO</name>
<dbReference type="OrthoDB" id="4948870at2"/>
<keyword evidence="3" id="KW-1185">Reference proteome</keyword>
<keyword evidence="1" id="KW-0812">Transmembrane</keyword>
<reference evidence="2 3" key="1">
    <citation type="submission" date="2014-11" db="EMBL/GenBank/DDBJ databases">
        <title>Genome sequence of Microbacterium mangrovi MUSC 115(T).</title>
        <authorList>
            <person name="Lee L.-H."/>
        </authorList>
    </citation>
    <scope>NUCLEOTIDE SEQUENCE [LARGE SCALE GENOMIC DNA]</scope>
    <source>
        <strain evidence="2 3">MUSC 115</strain>
    </source>
</reference>
<gene>
    <name evidence="2" type="ORF">LK09_18500</name>
</gene>
<evidence type="ECO:0000313" key="2">
    <source>
        <dbReference type="EMBL" id="KHK95665.1"/>
    </source>
</evidence>
<sequence>MSHPAPAPGPTARSRARVVILVVDFVLVLFPPLQWAIAPGPASLWYYVLACTLVTLSLFVLWALRDRPTFASLDDDVDAEGGTR</sequence>